<dbReference type="PANTHER" id="PTHR43649">
    <property type="entry name" value="ARABINOSE-BINDING PROTEIN-RELATED"/>
    <property type="match status" value="1"/>
</dbReference>
<evidence type="ECO:0000313" key="2">
    <source>
        <dbReference type="Proteomes" id="UP001519290"/>
    </source>
</evidence>
<reference evidence="1 2" key="1">
    <citation type="submission" date="2021-03" db="EMBL/GenBank/DDBJ databases">
        <title>Sequencing the genomes of 1000 actinobacteria strains.</title>
        <authorList>
            <person name="Klenk H.-P."/>
        </authorList>
    </citation>
    <scope>NUCLEOTIDE SEQUENCE [LARGE SCALE GENOMIC DNA]</scope>
    <source>
        <strain evidence="1 2">DSM 14566</strain>
    </source>
</reference>
<keyword evidence="2" id="KW-1185">Reference proteome</keyword>
<dbReference type="EMBL" id="JAGIOD010000001">
    <property type="protein sequence ID" value="MBP2381781.1"/>
    <property type="molecule type" value="Genomic_DNA"/>
</dbReference>
<name>A0ABS4X081_9MICO</name>
<dbReference type="PANTHER" id="PTHR43649:SF12">
    <property type="entry name" value="DIACETYLCHITOBIOSE BINDING PROTEIN DASA"/>
    <property type="match status" value="1"/>
</dbReference>
<proteinExistence type="predicted"/>
<dbReference type="Proteomes" id="UP001519290">
    <property type="component" value="Unassembled WGS sequence"/>
</dbReference>
<evidence type="ECO:0000313" key="1">
    <source>
        <dbReference type="EMBL" id="MBP2381781.1"/>
    </source>
</evidence>
<dbReference type="PROSITE" id="PS51318">
    <property type="entry name" value="TAT"/>
    <property type="match status" value="1"/>
</dbReference>
<dbReference type="RefSeq" id="WP_209901203.1">
    <property type="nucleotide sequence ID" value="NZ_BAAAJW010000010.1"/>
</dbReference>
<dbReference type="Gene3D" id="3.40.190.10">
    <property type="entry name" value="Periplasmic binding protein-like II"/>
    <property type="match status" value="1"/>
</dbReference>
<organism evidence="1 2">
    <name type="scientific">Brachybacterium sacelli</name>
    <dbReference type="NCBI Taxonomy" id="173364"/>
    <lineage>
        <taxon>Bacteria</taxon>
        <taxon>Bacillati</taxon>
        <taxon>Actinomycetota</taxon>
        <taxon>Actinomycetes</taxon>
        <taxon>Micrococcales</taxon>
        <taxon>Dermabacteraceae</taxon>
        <taxon>Brachybacterium</taxon>
    </lineage>
</organism>
<protein>
    <submittedName>
        <fullName evidence="1">Raffinose/stachyose/melibiose transport system substrate-binding protein</fullName>
    </submittedName>
</protein>
<sequence length="437" mass="46325">MTPAQHLPSPGRGPGRRSVLTALGAAGTGAALAACGGPGSGSGGATAAPDPGGDVSGTVNFYHWRSEDKAVLEELAAEFSAQHDGVTLEQTIDPSEQYQSTAAQKARDGEIGDVLTAFRGTQLDQFADLGIFTDMSDVPYLEDYQGDLIGPGQYEGTQLGLPYQLVFNMPLLNIDLAEKAGVSEVPGDWDAYLDLLDKLAGSGVTPIAWPGNDPASAFQIINSLVMNNGPDAEMFAKIESGQYRATDDWWITCLTQFQELSGYFQDNFSGSGIDGVLSLFTQEKAAILPTGSYQIGQVRSAGAEFALDLSPVMTNAAGEEPTYEGIFNSTFILGVNSQAKNPEGAAAWIEFLSDPVHAAAYGDGTTQHVTVKDVEYENPDLQALAPWQTRNTLLAPRFQFIDLDIRSAVENSLVAVATGTSPEQAAEEAQALVEEKL</sequence>
<comment type="caution">
    <text evidence="1">The sequence shown here is derived from an EMBL/GenBank/DDBJ whole genome shotgun (WGS) entry which is preliminary data.</text>
</comment>
<accession>A0ABS4X081</accession>
<dbReference type="InterPro" id="IPR006311">
    <property type="entry name" value="TAT_signal"/>
</dbReference>
<dbReference type="SUPFAM" id="SSF53850">
    <property type="entry name" value="Periplasmic binding protein-like II"/>
    <property type="match status" value="1"/>
</dbReference>
<gene>
    <name evidence="1" type="ORF">JOF43_001738</name>
</gene>
<dbReference type="InterPro" id="IPR050490">
    <property type="entry name" value="Bact_solute-bd_prot1"/>
</dbReference>
<dbReference type="InterPro" id="IPR006059">
    <property type="entry name" value="SBP"/>
</dbReference>
<dbReference type="Pfam" id="PF13416">
    <property type="entry name" value="SBP_bac_8"/>
    <property type="match status" value="1"/>
</dbReference>